<evidence type="ECO:0000256" key="1">
    <source>
        <dbReference type="SAM" id="SignalP"/>
    </source>
</evidence>
<protein>
    <submittedName>
        <fullName evidence="2">Uncharacterized protein</fullName>
    </submittedName>
</protein>
<dbReference type="Proteomes" id="UP000323505">
    <property type="component" value="Unassembled WGS sequence"/>
</dbReference>
<feature type="chain" id="PRO_5022955811" evidence="1">
    <location>
        <begin position="32"/>
        <end position="143"/>
    </location>
</feature>
<name>A0A5D3F534_9ACTN</name>
<feature type="signal peptide" evidence="1">
    <location>
        <begin position="1"/>
        <end position="31"/>
    </location>
</feature>
<sequence length="143" mass="15329">MPRVQRVVFALTTGVAAATIAATLTAHPAGAAPAKTAPVQAAECASQYPQWIGTYVGTLHEKKFTIVMQPGEQASYELTGVQKGTISARLEKAGVDAWWILFGGSRLDVGFWPSCSGGKVTKFQVKTEFGVRADTWVTRQQSQ</sequence>
<dbReference type="RefSeq" id="WP_148768065.1">
    <property type="nucleotide sequence ID" value="NZ_VSRQ01000013.1"/>
</dbReference>
<comment type="caution">
    <text evidence="2">The sequence shown here is derived from an EMBL/GenBank/DDBJ whole genome shotgun (WGS) entry which is preliminary data.</text>
</comment>
<reference evidence="2 3" key="1">
    <citation type="submission" date="2019-08" db="EMBL/GenBank/DDBJ databases">
        <title>Actinomadura sp. nov. CYP1-5 isolated from mountain soil.</title>
        <authorList>
            <person name="Songsumanus A."/>
            <person name="Kuncharoen N."/>
            <person name="Kudo T."/>
            <person name="Yuki M."/>
            <person name="Igarashi Y."/>
            <person name="Tanasupawat S."/>
        </authorList>
    </citation>
    <scope>NUCLEOTIDE SEQUENCE [LARGE SCALE GENOMIC DNA]</scope>
    <source>
        <strain evidence="2 3">CYP1-5</strain>
    </source>
</reference>
<proteinExistence type="predicted"/>
<keyword evidence="3" id="KW-1185">Reference proteome</keyword>
<organism evidence="2 3">
    <name type="scientific">Actinomadura decatromicini</name>
    <dbReference type="NCBI Taxonomy" id="2604572"/>
    <lineage>
        <taxon>Bacteria</taxon>
        <taxon>Bacillati</taxon>
        <taxon>Actinomycetota</taxon>
        <taxon>Actinomycetes</taxon>
        <taxon>Streptosporangiales</taxon>
        <taxon>Thermomonosporaceae</taxon>
        <taxon>Actinomadura</taxon>
    </lineage>
</organism>
<evidence type="ECO:0000313" key="2">
    <source>
        <dbReference type="EMBL" id="TYK43094.1"/>
    </source>
</evidence>
<dbReference type="AlphaFoldDB" id="A0A5D3F534"/>
<keyword evidence="1" id="KW-0732">Signal</keyword>
<dbReference type="EMBL" id="VSRQ01000013">
    <property type="protein sequence ID" value="TYK43094.1"/>
    <property type="molecule type" value="Genomic_DNA"/>
</dbReference>
<accession>A0A5D3F534</accession>
<evidence type="ECO:0000313" key="3">
    <source>
        <dbReference type="Proteomes" id="UP000323505"/>
    </source>
</evidence>
<gene>
    <name evidence="2" type="ORF">FXF68_40150</name>
</gene>